<keyword evidence="1" id="KW-0472">Membrane</keyword>
<keyword evidence="1" id="KW-0812">Transmembrane</keyword>
<accession>A0A4U9R9H7</accession>
<dbReference type="Proteomes" id="UP000308489">
    <property type="component" value="Chromosome 1"/>
</dbReference>
<evidence type="ECO:0000256" key="1">
    <source>
        <dbReference type="SAM" id="Phobius"/>
    </source>
</evidence>
<sequence length="251" mass="28707">MRNYIKSEFYRIIHRRYYHLSVLIYIVLSIIGNLTLKFWGTKITTNLFLTSMKSLTITIVVSPFVLYSFQDIVLGDELKHNTLNNSVAIGISRSKIILSKIITTATVSMLFSIIVILVHILMSVALFGVNEEGIRSISQYFIAYLSAIPLWMGFIAFYNVFCTIIQNQVIAGITIFTLAFITPKVTQLITYFKPKLSIIHELQPYSVLKRLIKLLDMKNISSIDWFTVCFGLGFFIISTSVAIIGFRKRDF</sequence>
<dbReference type="Pfam" id="PF12730">
    <property type="entry name" value="ABC2_membrane_4"/>
    <property type="match status" value="1"/>
</dbReference>
<keyword evidence="3" id="KW-1185">Reference proteome</keyword>
<name>A0A4U9R9H7_HATHI</name>
<dbReference type="PANTHER" id="PTHR37305:SF1">
    <property type="entry name" value="MEMBRANE PROTEIN"/>
    <property type="match status" value="1"/>
</dbReference>
<feature type="transmembrane region" description="Helical" evidence="1">
    <location>
        <begin position="141"/>
        <end position="162"/>
    </location>
</feature>
<dbReference type="EMBL" id="LR590481">
    <property type="protein sequence ID" value="VTQ85360.1"/>
    <property type="molecule type" value="Genomic_DNA"/>
</dbReference>
<organism evidence="2 3">
    <name type="scientific">Hathewaya histolytica</name>
    <name type="common">Clostridium histolyticum</name>
    <dbReference type="NCBI Taxonomy" id="1498"/>
    <lineage>
        <taxon>Bacteria</taxon>
        <taxon>Bacillati</taxon>
        <taxon>Bacillota</taxon>
        <taxon>Clostridia</taxon>
        <taxon>Eubacteriales</taxon>
        <taxon>Clostridiaceae</taxon>
        <taxon>Hathewaya</taxon>
    </lineage>
</organism>
<feature type="transmembrane region" description="Helical" evidence="1">
    <location>
        <begin position="20"/>
        <end position="40"/>
    </location>
</feature>
<feature type="transmembrane region" description="Helical" evidence="1">
    <location>
        <begin position="101"/>
        <end position="129"/>
    </location>
</feature>
<dbReference type="RefSeq" id="WP_138209473.1">
    <property type="nucleotide sequence ID" value="NZ_CBCRUQ010000001.1"/>
</dbReference>
<dbReference type="OrthoDB" id="1707305at2"/>
<feature type="transmembrane region" description="Helical" evidence="1">
    <location>
        <begin position="46"/>
        <end position="69"/>
    </location>
</feature>
<feature type="transmembrane region" description="Helical" evidence="1">
    <location>
        <begin position="225"/>
        <end position="246"/>
    </location>
</feature>
<dbReference type="PANTHER" id="PTHR37305">
    <property type="entry name" value="INTEGRAL MEMBRANE PROTEIN-RELATED"/>
    <property type="match status" value="1"/>
</dbReference>
<feature type="transmembrane region" description="Helical" evidence="1">
    <location>
        <begin position="169"/>
        <end position="192"/>
    </location>
</feature>
<evidence type="ECO:0000313" key="3">
    <source>
        <dbReference type="Proteomes" id="UP000308489"/>
    </source>
</evidence>
<evidence type="ECO:0000313" key="2">
    <source>
        <dbReference type="EMBL" id="VTQ85360.1"/>
    </source>
</evidence>
<protein>
    <submittedName>
        <fullName evidence="2">Bacitracin ABC transporter permease protein BcrB</fullName>
    </submittedName>
</protein>
<dbReference type="AlphaFoldDB" id="A0A4U9R9H7"/>
<reference evidence="2 3" key="1">
    <citation type="submission" date="2019-05" db="EMBL/GenBank/DDBJ databases">
        <authorList>
            <consortium name="Pathogen Informatics"/>
        </authorList>
    </citation>
    <scope>NUCLEOTIDE SEQUENCE [LARGE SCALE GENOMIC DNA]</scope>
    <source>
        <strain evidence="2 3">NCTC503</strain>
    </source>
</reference>
<dbReference type="KEGG" id="hhw:NCTC503_00749"/>
<proteinExistence type="predicted"/>
<gene>
    <name evidence="2" type="primary">bcrB</name>
    <name evidence="2" type="ORF">NCTC503_00749</name>
</gene>
<keyword evidence="1" id="KW-1133">Transmembrane helix</keyword>